<dbReference type="InterPro" id="IPR002772">
    <property type="entry name" value="Glyco_hydro_3_C"/>
</dbReference>
<dbReference type="InterPro" id="IPR017853">
    <property type="entry name" value="GH"/>
</dbReference>
<evidence type="ECO:0000259" key="9">
    <source>
        <dbReference type="Pfam" id="PF01915"/>
    </source>
</evidence>
<dbReference type="Pfam" id="PF00933">
    <property type="entry name" value="Glyco_hydro_3"/>
    <property type="match status" value="1"/>
</dbReference>
<evidence type="ECO:0000256" key="7">
    <source>
        <dbReference type="RuleBase" id="RU361161"/>
    </source>
</evidence>
<dbReference type="InterPro" id="IPR051915">
    <property type="entry name" value="Cellulose_Degrad_GH3"/>
</dbReference>
<dbReference type="Gene3D" id="2.60.40.2030">
    <property type="match status" value="1"/>
</dbReference>
<evidence type="ECO:0000256" key="1">
    <source>
        <dbReference type="ARBA" id="ARBA00000448"/>
    </source>
</evidence>
<dbReference type="Pfam" id="PF01915">
    <property type="entry name" value="Glyco_hydro_3_C"/>
    <property type="match status" value="1"/>
</dbReference>
<dbReference type="Gene3D" id="3.20.20.300">
    <property type="entry name" value="Glycoside hydrolase, family 3, N-terminal domain"/>
    <property type="match status" value="1"/>
</dbReference>
<feature type="domain" description="CBM11" evidence="10">
    <location>
        <begin position="28"/>
        <end position="203"/>
    </location>
</feature>
<evidence type="ECO:0000256" key="3">
    <source>
        <dbReference type="ARBA" id="ARBA00012744"/>
    </source>
</evidence>
<dbReference type="InterPro" id="IPR036881">
    <property type="entry name" value="Glyco_hydro_3_C_sf"/>
</dbReference>
<dbReference type="Gene3D" id="3.40.50.1700">
    <property type="entry name" value="Glycoside hydrolase family 3 C-terminal domain"/>
    <property type="match status" value="1"/>
</dbReference>
<dbReference type="SUPFAM" id="SSF49785">
    <property type="entry name" value="Galactose-binding domain-like"/>
    <property type="match status" value="1"/>
</dbReference>
<evidence type="ECO:0000256" key="2">
    <source>
        <dbReference type="ARBA" id="ARBA00005336"/>
    </source>
</evidence>
<keyword evidence="12" id="KW-1185">Reference proteome</keyword>
<reference evidence="12" key="1">
    <citation type="journal article" date="2019" name="Int. J. Syst. Evol. Microbiol.">
        <title>The Global Catalogue of Microorganisms (GCM) 10K type strain sequencing project: providing services to taxonomists for standard genome sequencing and annotation.</title>
        <authorList>
            <consortium name="The Broad Institute Genomics Platform"/>
            <consortium name="The Broad Institute Genome Sequencing Center for Infectious Disease"/>
            <person name="Wu L."/>
            <person name="Ma J."/>
        </authorList>
    </citation>
    <scope>NUCLEOTIDE SEQUENCE [LARGE SCALE GENOMIC DNA]</scope>
    <source>
        <strain evidence="12">JCM 18304</strain>
    </source>
</reference>
<name>A0ABP9RM12_9ACTN</name>
<dbReference type="PANTHER" id="PTHR30620:SF16">
    <property type="entry name" value="LYSOSOMAL BETA GLUCOSIDASE"/>
    <property type="match status" value="1"/>
</dbReference>
<dbReference type="InterPro" id="IPR005087">
    <property type="entry name" value="CBM11"/>
</dbReference>
<accession>A0ABP9RM12</accession>
<feature type="domain" description="Glycoside hydrolase family 3 C-terminal" evidence="9">
    <location>
        <begin position="710"/>
        <end position="910"/>
    </location>
</feature>
<dbReference type="Proteomes" id="UP001501570">
    <property type="component" value="Unassembled WGS sequence"/>
</dbReference>
<dbReference type="InterPro" id="IPR008979">
    <property type="entry name" value="Galactose-bd-like_sf"/>
</dbReference>
<dbReference type="SUPFAM" id="SSF141072">
    <property type="entry name" value="CalX-like"/>
    <property type="match status" value="1"/>
</dbReference>
<evidence type="ECO:0000256" key="4">
    <source>
        <dbReference type="ARBA" id="ARBA00022729"/>
    </source>
</evidence>
<organism evidence="11 12">
    <name type="scientific">Rugosimonospora acidiphila</name>
    <dbReference type="NCBI Taxonomy" id="556531"/>
    <lineage>
        <taxon>Bacteria</taxon>
        <taxon>Bacillati</taxon>
        <taxon>Actinomycetota</taxon>
        <taxon>Actinomycetes</taxon>
        <taxon>Micromonosporales</taxon>
        <taxon>Micromonosporaceae</taxon>
        <taxon>Rugosimonospora</taxon>
    </lineage>
</organism>
<evidence type="ECO:0000259" key="8">
    <source>
        <dbReference type="Pfam" id="PF00933"/>
    </source>
</evidence>
<dbReference type="SUPFAM" id="SSF51445">
    <property type="entry name" value="(Trans)glycosidases"/>
    <property type="match status" value="1"/>
</dbReference>
<evidence type="ECO:0000313" key="11">
    <source>
        <dbReference type="EMBL" id="GAA5180025.1"/>
    </source>
</evidence>
<protein>
    <recommendedName>
        <fullName evidence="3">beta-glucosidase</fullName>
        <ecNumber evidence="3">3.2.1.21</ecNumber>
    </recommendedName>
</protein>
<dbReference type="EC" id="3.2.1.21" evidence="3"/>
<proteinExistence type="inferred from homology"/>
<keyword evidence="4" id="KW-0732">Signal</keyword>
<comment type="catalytic activity">
    <reaction evidence="1">
        <text>Hydrolysis of terminal, non-reducing beta-D-glucosyl residues with release of beta-D-glucose.</text>
        <dbReference type="EC" id="3.2.1.21"/>
    </reaction>
</comment>
<dbReference type="InterPro" id="IPR038081">
    <property type="entry name" value="CalX-like_sf"/>
</dbReference>
<dbReference type="Pfam" id="PF03425">
    <property type="entry name" value="CBM_11"/>
    <property type="match status" value="1"/>
</dbReference>
<dbReference type="PRINTS" id="PR00133">
    <property type="entry name" value="GLHYDRLASE3"/>
</dbReference>
<gene>
    <name evidence="11" type="ORF">GCM10023322_11360</name>
</gene>
<evidence type="ECO:0000313" key="12">
    <source>
        <dbReference type="Proteomes" id="UP001501570"/>
    </source>
</evidence>
<feature type="domain" description="Glycoside hydrolase family 3 N-terminal" evidence="8">
    <location>
        <begin position="342"/>
        <end position="671"/>
    </location>
</feature>
<dbReference type="InterPro" id="IPR001764">
    <property type="entry name" value="Glyco_hydro_3_N"/>
</dbReference>
<dbReference type="EMBL" id="BAABJQ010000003">
    <property type="protein sequence ID" value="GAA5180025.1"/>
    <property type="molecule type" value="Genomic_DNA"/>
</dbReference>
<comment type="caution">
    <text evidence="11">The sequence shown here is derived from an EMBL/GenBank/DDBJ whole genome shotgun (WGS) entry which is preliminary data.</text>
</comment>
<comment type="similarity">
    <text evidence="2 7">Belongs to the glycosyl hydrolase 3 family.</text>
</comment>
<dbReference type="PROSITE" id="PS00775">
    <property type="entry name" value="GLYCOSYL_HYDROL_F3"/>
    <property type="match status" value="1"/>
</dbReference>
<evidence type="ECO:0000259" key="10">
    <source>
        <dbReference type="Pfam" id="PF03425"/>
    </source>
</evidence>
<dbReference type="PANTHER" id="PTHR30620">
    <property type="entry name" value="PERIPLASMIC BETA-GLUCOSIDASE-RELATED"/>
    <property type="match status" value="1"/>
</dbReference>
<dbReference type="InterPro" id="IPR019800">
    <property type="entry name" value="Glyco_hydro_3_AS"/>
</dbReference>
<dbReference type="SUPFAM" id="SSF52279">
    <property type="entry name" value="Beta-D-glucan exohydrolase, C-terminal domain"/>
    <property type="match status" value="1"/>
</dbReference>
<evidence type="ECO:0000256" key="6">
    <source>
        <dbReference type="ARBA" id="ARBA00023295"/>
    </source>
</evidence>
<sequence>MAAVGVGLLVASLISWIPAETAFGSTNLPVVEDFEGTLPITTGNPGIFPFGADAASTPTLTQVPVTDRSGADAGDHGLDVSYHVTDYGGYTEDLATAQDWTAYGGFSFWVKQTGTGQRIEFEIKDGGADGEHSELWQGFFTDSATGWQQIKVPFSDFVKRTDFQPTGAPTDGRLDLTSMWGYAINMAASTSGDLVFDDVVLYGTAQPSVSPATGVYTTGQGGSASVGVVVNQPGGGPLGAGVTVGYTLGGGTAVAGTDFTAGSGTLTFPAGTPSGTVKTIAVHTIGGRPASVAKTIPVALTATGATLTASGATVVIDAHGLPYLDSSLSVAKRVTDLMSRMTLADKVGQMTQGERTAVGDGSDIATYRLGSILSGGGSVPTPNTPQAWADMVDNLQLHAQATPLQIPIIYGEDSVHGDNNLQGATVFPHDIGMGATRDPALAEQEGRVTATETRATGVQWAFAPCVCVTRDERWGRSYESFGEDPALVQLMETVIDGLQDNGNLADPTAVLATAKHFLGDGGTAYGSSTNGTYTIDQGVTYATQQQVDALYLPPYQTAVDKGVGAVMPSYSSLQILGKDSAPTKMHARTDMITGVLKNQLGFKGFVVSDWSGIDQIGPDYKNDVKVGVNAGIDMVMVPYNIKDFTTDLTALVGSGDVGMARINDAVSRILTQKFELGLFEHPYTERTNLPTVGDAAHRQVARQAAAESQVLLKNSGNVLPLSKTAKVYVAGSNADDLGNQTGGWTISWQGQSGPGDVGTTILAGMKQVAPHATITYSKDASAPTSGYNVGVVVVGETPYAEGVGDVGNGHTLQLSVADRAAVDKVCGAMKCVVMTVSGRPLDLTGIVPEAAGVVASWLPGTEGEGVADALFGNRPFTGRLPETWFKAESQLPINVGDANYDPLYAYGWGLRTDNGRDRLDSVRDQLAAVHGDRDVADAVKALNRALTPGWWSKDGTVRDAKRVLAALQDAANSLHRSSRDTFDQDNLVVSVARDVTQAAIAGGGPAAMPLTASLTANAEHALLTMRPDQAVSLLTQAYNKAGLA</sequence>
<evidence type="ECO:0000256" key="5">
    <source>
        <dbReference type="ARBA" id="ARBA00022801"/>
    </source>
</evidence>
<keyword evidence="6 7" id="KW-0326">Glycosidase</keyword>
<keyword evidence="5 7" id="KW-0378">Hydrolase</keyword>
<dbReference type="Gene3D" id="2.60.120.430">
    <property type="entry name" value="Galactose-binding lectin"/>
    <property type="match status" value="1"/>
</dbReference>
<dbReference type="InterPro" id="IPR036962">
    <property type="entry name" value="Glyco_hydro_3_N_sf"/>
</dbReference>